<keyword evidence="9" id="KW-0067">ATP-binding</keyword>
<dbReference type="InterPro" id="IPR027417">
    <property type="entry name" value="P-loop_NTPase"/>
</dbReference>
<comment type="similarity">
    <text evidence="13">Belongs to the binding-protein-dependent transport system permease family.</text>
</comment>
<dbReference type="InterPro" id="IPR025966">
    <property type="entry name" value="OppC_N"/>
</dbReference>
<evidence type="ECO:0000256" key="9">
    <source>
        <dbReference type="ARBA" id="ARBA00022840"/>
    </source>
</evidence>
<evidence type="ECO:0000256" key="12">
    <source>
        <dbReference type="ARBA" id="ARBA00023136"/>
    </source>
</evidence>
<evidence type="ECO:0000256" key="1">
    <source>
        <dbReference type="ARBA" id="ARBA00004141"/>
    </source>
</evidence>
<feature type="transmembrane region" description="Helical" evidence="13">
    <location>
        <begin position="217"/>
        <end position="240"/>
    </location>
</feature>
<dbReference type="PROSITE" id="PS50893">
    <property type="entry name" value="ABC_TRANSPORTER_2"/>
    <property type="match status" value="1"/>
</dbReference>
<keyword evidence="8" id="KW-0547">Nucleotide-binding</keyword>
<keyword evidence="11 13" id="KW-1133">Transmembrane helix</keyword>
<dbReference type="InterPro" id="IPR050388">
    <property type="entry name" value="ABC_Ni/Peptide_Import"/>
</dbReference>
<accession>A0ABU2YVW1</accession>
<keyword evidence="10" id="KW-1278">Translocase</keyword>
<evidence type="ECO:0000256" key="8">
    <source>
        <dbReference type="ARBA" id="ARBA00022741"/>
    </source>
</evidence>
<evidence type="ECO:0000256" key="7">
    <source>
        <dbReference type="ARBA" id="ARBA00022692"/>
    </source>
</evidence>
<evidence type="ECO:0000313" key="17">
    <source>
        <dbReference type="Proteomes" id="UP001180737"/>
    </source>
</evidence>
<dbReference type="Pfam" id="PF00528">
    <property type="entry name" value="BPD_transp_1"/>
    <property type="match status" value="1"/>
</dbReference>
<evidence type="ECO:0000256" key="2">
    <source>
        <dbReference type="ARBA" id="ARBA00004202"/>
    </source>
</evidence>
<dbReference type="SUPFAM" id="SSF161098">
    <property type="entry name" value="MetI-like"/>
    <property type="match status" value="1"/>
</dbReference>
<dbReference type="Gene3D" id="3.40.50.300">
    <property type="entry name" value="P-loop containing nucleotide triphosphate hydrolases"/>
    <property type="match status" value="1"/>
</dbReference>
<evidence type="ECO:0000313" key="16">
    <source>
        <dbReference type="EMBL" id="MDT0568468.1"/>
    </source>
</evidence>
<keyword evidence="5" id="KW-1003">Cell membrane</keyword>
<dbReference type="InterPro" id="IPR003439">
    <property type="entry name" value="ABC_transporter-like_ATP-bd"/>
</dbReference>
<dbReference type="CDD" id="cd06261">
    <property type="entry name" value="TM_PBP2"/>
    <property type="match status" value="1"/>
</dbReference>
<feature type="transmembrane region" description="Helical" evidence="13">
    <location>
        <begin position="34"/>
        <end position="56"/>
    </location>
</feature>
<name>A0ABU2YVW1_9ACTN</name>
<dbReference type="PANTHER" id="PTHR43297:SF14">
    <property type="entry name" value="ATPASE AAA-TYPE CORE DOMAIN-CONTAINING PROTEIN"/>
    <property type="match status" value="1"/>
</dbReference>
<dbReference type="PROSITE" id="PS50928">
    <property type="entry name" value="ABC_TM1"/>
    <property type="match status" value="1"/>
</dbReference>
<dbReference type="InterPro" id="IPR035906">
    <property type="entry name" value="MetI-like_sf"/>
</dbReference>
<organism evidence="16 17">
    <name type="scientific">Streptomyces gottesmaniae</name>
    <dbReference type="NCBI Taxonomy" id="3075518"/>
    <lineage>
        <taxon>Bacteria</taxon>
        <taxon>Bacillati</taxon>
        <taxon>Actinomycetota</taxon>
        <taxon>Actinomycetes</taxon>
        <taxon>Kitasatosporales</taxon>
        <taxon>Streptomycetaceae</taxon>
        <taxon>Streptomyces</taxon>
    </lineage>
</organism>
<keyword evidence="4 13" id="KW-0813">Transport</keyword>
<evidence type="ECO:0000256" key="3">
    <source>
        <dbReference type="ARBA" id="ARBA00005417"/>
    </source>
</evidence>
<evidence type="ECO:0000256" key="6">
    <source>
        <dbReference type="ARBA" id="ARBA00022519"/>
    </source>
</evidence>
<keyword evidence="17" id="KW-1185">Reference proteome</keyword>
<comment type="similarity">
    <text evidence="3">Belongs to the ABC transporter superfamily.</text>
</comment>
<evidence type="ECO:0000256" key="13">
    <source>
        <dbReference type="RuleBase" id="RU363032"/>
    </source>
</evidence>
<dbReference type="CDD" id="cd03257">
    <property type="entry name" value="ABC_NikE_OppD_transporters"/>
    <property type="match status" value="1"/>
</dbReference>
<proteinExistence type="inferred from homology"/>
<sequence length="591" mass="63001">MSVPEHLQASGPAQEPVSAGKGRSVLRRLVADPMAAGCLAFVTVVAVLGLSSPWLAPYGPNFTELSAVNAPPFSPGHFLGADASGRDILSRLMWGTRQTLLACLLLLAVSSVLGVVGGLVAGFYRGRVEAAADWVSDVIMTMPAVLLLFALYARTGPNIAVAMIVYGLLVAPSYFRLVRSVVVGVRNELYIDAATVVGLSDLRIVGRHVLWAVRAPVVIHSSFVLAGGIGVEAGVSFLGLGDPATPSWGSVLQTSFSSIYTSKAAVAWPALLISLSILALVLLGNALRDVLQTSAHRTAPSPRRLREMIREAREGVEPSASAVPAPDTVLSIQGLRIGYPDGDREIREVVHGIDLEVRRGEIHGLVGESGSGKSQIAFATLGILPGEAIVLGGRVLLDGEDLLASDDRMRRARGRRIAYIPQEPMSNLDPCFTIGAQLIHGLRAVKEISKEGARRELLALLARVGIKDPERVLRQYPHEISGGMAQRVLICGAVASDPDVIVADEPTTALDVTVQAEVLELLRELRDERGLAMILVTHNLGVVADLCDTVSVMRDGHIVERSDVDSLFEDPAVDYTMELLTSARRVEIAEV</sequence>
<evidence type="ECO:0000256" key="4">
    <source>
        <dbReference type="ARBA" id="ARBA00022448"/>
    </source>
</evidence>
<feature type="transmembrane region" description="Helical" evidence="13">
    <location>
        <begin position="99"/>
        <end position="122"/>
    </location>
</feature>
<dbReference type="RefSeq" id="WP_033531059.1">
    <property type="nucleotide sequence ID" value="NZ_JAVRFJ010000010.1"/>
</dbReference>
<evidence type="ECO:0000256" key="11">
    <source>
        <dbReference type="ARBA" id="ARBA00022989"/>
    </source>
</evidence>
<evidence type="ECO:0000259" key="14">
    <source>
        <dbReference type="PROSITE" id="PS50893"/>
    </source>
</evidence>
<feature type="domain" description="ABC transmembrane type-1" evidence="15">
    <location>
        <begin position="96"/>
        <end position="284"/>
    </location>
</feature>
<dbReference type="InterPro" id="IPR017871">
    <property type="entry name" value="ABC_transporter-like_CS"/>
</dbReference>
<dbReference type="Pfam" id="PF12911">
    <property type="entry name" value="OppC_N"/>
    <property type="match status" value="1"/>
</dbReference>
<gene>
    <name evidence="16" type="ORF">RM704_13475</name>
</gene>
<evidence type="ECO:0000259" key="15">
    <source>
        <dbReference type="PROSITE" id="PS50928"/>
    </source>
</evidence>
<dbReference type="SMART" id="SM00382">
    <property type="entry name" value="AAA"/>
    <property type="match status" value="1"/>
</dbReference>
<feature type="transmembrane region" description="Helical" evidence="13">
    <location>
        <begin position="159"/>
        <end position="177"/>
    </location>
</feature>
<protein>
    <submittedName>
        <fullName evidence="16">Dipeptide/oligopeptide/nickel ABC transporter permease/ATP-binding protein</fullName>
    </submittedName>
</protein>
<keyword evidence="6" id="KW-0997">Cell inner membrane</keyword>
<dbReference type="PROSITE" id="PS00211">
    <property type="entry name" value="ABC_TRANSPORTER_1"/>
    <property type="match status" value="1"/>
</dbReference>
<dbReference type="SUPFAM" id="SSF52540">
    <property type="entry name" value="P-loop containing nucleoside triphosphate hydrolases"/>
    <property type="match status" value="1"/>
</dbReference>
<evidence type="ECO:0000256" key="5">
    <source>
        <dbReference type="ARBA" id="ARBA00022475"/>
    </source>
</evidence>
<comment type="subcellular location">
    <subcellularLocation>
        <location evidence="13">Cell membrane</location>
        <topology evidence="13">Multi-pass membrane protein</topology>
    </subcellularLocation>
    <subcellularLocation>
        <location evidence="2">Cell membrane</location>
        <topology evidence="2">Peripheral membrane protein</topology>
    </subcellularLocation>
    <subcellularLocation>
        <location evidence="1">Membrane</location>
        <topology evidence="1">Multi-pass membrane protein</topology>
    </subcellularLocation>
</comment>
<dbReference type="Proteomes" id="UP001180737">
    <property type="component" value="Unassembled WGS sequence"/>
</dbReference>
<dbReference type="PANTHER" id="PTHR43297">
    <property type="entry name" value="OLIGOPEPTIDE TRANSPORT ATP-BINDING PROTEIN APPD"/>
    <property type="match status" value="1"/>
</dbReference>
<dbReference type="EMBL" id="JAVRFJ010000010">
    <property type="protein sequence ID" value="MDT0568468.1"/>
    <property type="molecule type" value="Genomic_DNA"/>
</dbReference>
<dbReference type="Pfam" id="PF00005">
    <property type="entry name" value="ABC_tran"/>
    <property type="match status" value="1"/>
</dbReference>
<dbReference type="InterPro" id="IPR003593">
    <property type="entry name" value="AAA+_ATPase"/>
</dbReference>
<comment type="caution">
    <text evidence="16">The sequence shown here is derived from an EMBL/GenBank/DDBJ whole genome shotgun (WGS) entry which is preliminary data.</text>
</comment>
<keyword evidence="7 13" id="KW-0812">Transmembrane</keyword>
<dbReference type="Gene3D" id="1.10.3720.10">
    <property type="entry name" value="MetI-like"/>
    <property type="match status" value="1"/>
</dbReference>
<reference evidence="16" key="1">
    <citation type="submission" date="2024-05" db="EMBL/GenBank/DDBJ databases">
        <title>30 novel species of actinomycetes from the DSMZ collection.</title>
        <authorList>
            <person name="Nouioui I."/>
        </authorList>
    </citation>
    <scope>NUCLEOTIDE SEQUENCE</scope>
    <source>
        <strain evidence="16">DSM 3412</strain>
    </source>
</reference>
<dbReference type="InterPro" id="IPR000515">
    <property type="entry name" value="MetI-like"/>
</dbReference>
<feature type="transmembrane region" description="Helical" evidence="13">
    <location>
        <begin position="134"/>
        <end position="153"/>
    </location>
</feature>
<feature type="transmembrane region" description="Helical" evidence="13">
    <location>
        <begin position="266"/>
        <end position="287"/>
    </location>
</feature>
<feature type="domain" description="ABC transporter" evidence="14">
    <location>
        <begin position="332"/>
        <end position="580"/>
    </location>
</feature>
<evidence type="ECO:0000256" key="10">
    <source>
        <dbReference type="ARBA" id="ARBA00022967"/>
    </source>
</evidence>
<keyword evidence="12 13" id="KW-0472">Membrane</keyword>